<evidence type="ECO:0000313" key="2">
    <source>
        <dbReference type="Proteomes" id="UP001227268"/>
    </source>
</evidence>
<organism evidence="1 2">
    <name type="scientific">Naganishia friedmannii</name>
    <dbReference type="NCBI Taxonomy" id="89922"/>
    <lineage>
        <taxon>Eukaryota</taxon>
        <taxon>Fungi</taxon>
        <taxon>Dikarya</taxon>
        <taxon>Basidiomycota</taxon>
        <taxon>Agaricomycotina</taxon>
        <taxon>Tremellomycetes</taxon>
        <taxon>Filobasidiales</taxon>
        <taxon>Filobasidiaceae</taxon>
        <taxon>Naganishia</taxon>
    </lineage>
</organism>
<protein>
    <submittedName>
        <fullName evidence="1">Uncharacterized protein</fullName>
    </submittedName>
</protein>
<evidence type="ECO:0000313" key="1">
    <source>
        <dbReference type="EMBL" id="KAJ9109323.1"/>
    </source>
</evidence>
<reference evidence="1" key="1">
    <citation type="submission" date="2023-04" db="EMBL/GenBank/DDBJ databases">
        <title>Draft Genome sequencing of Naganishia species isolated from polar environments using Oxford Nanopore Technology.</title>
        <authorList>
            <person name="Leo P."/>
            <person name="Venkateswaran K."/>
        </authorList>
    </citation>
    <scope>NUCLEOTIDE SEQUENCE</scope>
    <source>
        <strain evidence="1">MNA-CCFEE 5423</strain>
    </source>
</reference>
<comment type="caution">
    <text evidence="1">The sequence shown here is derived from an EMBL/GenBank/DDBJ whole genome shotgun (WGS) entry which is preliminary data.</text>
</comment>
<proteinExistence type="predicted"/>
<sequence>MSRNATGNGNGRYQPVELGSIRENGPTGPTISAPTDAAANVLPTPTKYTPSGTIPNTPFFASFISWCLGGLFWACITSGIVLLALQQNWLQGVTFEGVVGDGKWTRWCRPQLMFYLASWSLFHQLEFWTTAACNVDRLSVDAFLLNNGKQYHTAHIIGLTEYFITCYLINDTSASGIPANTLTVRKWWMGYGSLIIAYTGFFYWALSTQLLLGNTVSFIGFWFVLSKFFKWRIIDEEIHLVRYFGDAYLRFRQRMGHWLPVNTEYKPSPSSVAQGKAKVPMNGVLNGGAGKKHE</sequence>
<keyword evidence="2" id="KW-1185">Reference proteome</keyword>
<gene>
    <name evidence="1" type="ORF">QFC21_000652</name>
</gene>
<name>A0ACC2WD57_9TREE</name>
<dbReference type="EMBL" id="JASBWT010000001">
    <property type="protein sequence ID" value="KAJ9109323.1"/>
    <property type="molecule type" value="Genomic_DNA"/>
</dbReference>
<dbReference type="Proteomes" id="UP001227268">
    <property type="component" value="Unassembled WGS sequence"/>
</dbReference>
<accession>A0ACC2WD57</accession>